<comment type="caution">
    <text evidence="3">The sequence shown here is derived from an EMBL/GenBank/DDBJ whole genome shotgun (WGS) entry which is preliminary data.</text>
</comment>
<name>A0ABR9ZLC5_9CORY</name>
<dbReference type="InterPro" id="IPR014756">
    <property type="entry name" value="Ig_E-set"/>
</dbReference>
<dbReference type="InterPro" id="IPR013783">
    <property type="entry name" value="Ig-like_fold"/>
</dbReference>
<dbReference type="InterPro" id="IPR029058">
    <property type="entry name" value="AB_hydrolase_fold"/>
</dbReference>
<evidence type="ECO:0000313" key="3">
    <source>
        <dbReference type="EMBL" id="MBF4554192.1"/>
    </source>
</evidence>
<dbReference type="Gene3D" id="2.60.40.10">
    <property type="entry name" value="Immunoglobulins"/>
    <property type="match status" value="1"/>
</dbReference>
<dbReference type="EMBL" id="JADKMY010000003">
    <property type="protein sequence ID" value="MBF4554192.1"/>
    <property type="molecule type" value="Genomic_DNA"/>
</dbReference>
<dbReference type="Proteomes" id="UP000635902">
    <property type="component" value="Unassembled WGS sequence"/>
</dbReference>
<organism evidence="3 4">
    <name type="scientific">Corynebacterium suicordis DSM 45110</name>
    <dbReference type="NCBI Taxonomy" id="1121369"/>
    <lineage>
        <taxon>Bacteria</taxon>
        <taxon>Bacillati</taxon>
        <taxon>Actinomycetota</taxon>
        <taxon>Actinomycetes</taxon>
        <taxon>Mycobacteriales</taxon>
        <taxon>Corynebacteriaceae</taxon>
        <taxon>Corynebacterium</taxon>
    </lineage>
</organism>
<reference evidence="3 4" key="1">
    <citation type="submission" date="2020-10" db="EMBL/GenBank/DDBJ databases">
        <title>Novel species in genus Corynebacterium.</title>
        <authorList>
            <person name="Zhang G."/>
        </authorList>
    </citation>
    <scope>NUCLEOTIDE SEQUENCE [LARGE SCALE GENOMIC DNA]</scope>
    <source>
        <strain evidence="3 4">DSM 45110</strain>
    </source>
</reference>
<dbReference type="SUPFAM" id="SSF53474">
    <property type="entry name" value="alpha/beta-Hydrolases"/>
    <property type="match status" value="1"/>
</dbReference>
<dbReference type="InterPro" id="IPR050583">
    <property type="entry name" value="Mycobacterial_A85_antigen"/>
</dbReference>
<dbReference type="PANTHER" id="PTHR48098">
    <property type="entry name" value="ENTEROCHELIN ESTERASE-RELATED"/>
    <property type="match status" value="1"/>
</dbReference>
<gene>
    <name evidence="3" type="ORF">IRY30_08945</name>
</gene>
<protein>
    <submittedName>
        <fullName evidence="3">DUF3327 domain-containing protein</fullName>
    </submittedName>
</protein>
<evidence type="ECO:0000256" key="1">
    <source>
        <dbReference type="ARBA" id="ARBA00024201"/>
    </source>
</evidence>
<dbReference type="Pfam" id="PF00756">
    <property type="entry name" value="Esterase"/>
    <property type="match status" value="1"/>
</dbReference>
<evidence type="ECO:0000313" key="4">
    <source>
        <dbReference type="Proteomes" id="UP000635902"/>
    </source>
</evidence>
<dbReference type="InterPro" id="IPR000801">
    <property type="entry name" value="Esterase-like"/>
</dbReference>
<dbReference type="SUPFAM" id="SSF81296">
    <property type="entry name" value="E set domains"/>
    <property type="match status" value="1"/>
</dbReference>
<evidence type="ECO:0000259" key="2">
    <source>
        <dbReference type="Pfam" id="PF11806"/>
    </source>
</evidence>
<keyword evidence="4" id="KW-1185">Reference proteome</keyword>
<dbReference type="Gene3D" id="3.40.50.1820">
    <property type="entry name" value="alpha/beta hydrolase"/>
    <property type="match status" value="1"/>
</dbReference>
<proteinExistence type="inferred from homology"/>
<accession>A0ABR9ZLC5</accession>
<feature type="domain" description="Enterochelin esterase N-terminal" evidence="2">
    <location>
        <begin position="70"/>
        <end position="145"/>
    </location>
</feature>
<sequence>MSSTHSRYQTVAELRELFSSTPESEHEALFREVASAGFPLLAPEGTRATFCLWEPDVFPEPVPDDCVAHLWVNRLTDKQFYSRGLMARMPGTQVWAVELDVPPTLMASYGFGVVPSPETDSPATSATATAHHTITRYPDPHARAGAARFTLEGEPELSAFYGPLSPAARSNWLTRTHVGASPVSETTTCPDGKNRPILAYLPEYHEQANAALPVVFLFDAPTWFQQFHLADVLNWAISAGLLPPLCVAGAGALDPRDRAHVYAHLPETPETSILAHLYSQALDFARESATESGTALNTSNGVIIAGQSMGGLGALQLDRHLARAGTPPRALVISSPSVWWSPKPGAIPANLGQEEVDWAAREYFLEPHSSPSHAPLFIDAGAREGLLVSKSFQLLAAAAGNGRDTHFRVMDGGHDQLWWAFSLVERLGMILNASTASANPEQTNTPI</sequence>
<dbReference type="InterPro" id="IPR021764">
    <property type="entry name" value="Enterochelin_esterase_N"/>
</dbReference>
<comment type="similarity">
    <text evidence="1">Belongs to the Fes family.</text>
</comment>
<dbReference type="PANTHER" id="PTHR48098:SF6">
    <property type="entry name" value="FERRI-BACILLIBACTIN ESTERASE BESA"/>
    <property type="match status" value="1"/>
</dbReference>
<dbReference type="RefSeq" id="WP_194557084.1">
    <property type="nucleotide sequence ID" value="NZ_JADKMY010000003.1"/>
</dbReference>
<dbReference type="Pfam" id="PF11806">
    <property type="entry name" value="Enterochelin_N"/>
    <property type="match status" value="1"/>
</dbReference>